<dbReference type="Proteomes" id="UP000028668">
    <property type="component" value="Segment"/>
</dbReference>
<proteinExistence type="predicted"/>
<evidence type="ECO:0000313" key="1">
    <source>
        <dbReference type="EMBL" id="AII28285.1"/>
    </source>
</evidence>
<sequence length="119" mass="12927">MSFGASTVTFVVHTDGATPGELGTYPQVKTEVSAPGCRHRPLTFQETAELQFDVATQIWKTTLPVGEYSPTLLSQIRAVQPDDTIRVDGVEYSIIGGVQIFDDFAGPFKATIISKRHIG</sequence>
<evidence type="ECO:0008006" key="3">
    <source>
        <dbReference type="Google" id="ProtNLM"/>
    </source>
</evidence>
<protein>
    <recommendedName>
        <fullName evidence="3">Head-to-tail stopper</fullName>
    </recommendedName>
</protein>
<reference evidence="1" key="1">
    <citation type="submission" date="2014-05" db="EMBL/GenBank/DDBJ databases">
        <authorList>
            <person name="Pacey E."/>
            <person name="Bowman C.A."/>
            <person name="Russell D.A."/>
            <person name="Pope W.H."/>
            <person name="Jacobs-Sera D."/>
            <person name="Hendrix R.W."/>
            <person name="Hatfull G.F."/>
        </authorList>
    </citation>
    <scope>NUCLEOTIDE SEQUENCE [LARGE SCALE GENOMIC DNA]</scope>
</reference>
<accession>A0A076GE53</accession>
<organism evidence="1 2">
    <name type="scientific">Mycobacterium phage YungJamal</name>
    <dbReference type="NCBI Taxonomy" id="1505226"/>
    <lineage>
        <taxon>Viruses</taxon>
        <taxon>Duplodnaviria</taxon>
        <taxon>Heunggongvirae</taxon>
        <taxon>Uroviricota</taxon>
        <taxon>Caudoviricetes</taxon>
        <taxon>Corndogvirus</taxon>
        <taxon>Mycobacterium phage Corndog</taxon>
    </lineage>
</organism>
<evidence type="ECO:0000313" key="2">
    <source>
        <dbReference type="Proteomes" id="UP000028668"/>
    </source>
</evidence>
<gene>
    <name evidence="1" type="primary">46</name>
    <name evidence="1" type="ORF">PBI_YUNGJAMAL_46</name>
</gene>
<dbReference type="EMBL" id="KJ829260">
    <property type="protein sequence ID" value="AII28285.1"/>
    <property type="molecule type" value="Genomic_DNA"/>
</dbReference>
<name>A0A076GE53_BPMCO</name>